<sequence>MLRLIHPKTLAGASVHREQPLRRHLAAALFIALYAIALQSAYQTAGEPYRVAVAQRERLDALEREKANATATQAQLADPGEAVEAVKPVAVPDVFIFGDESDWPAAGEAGTAPAAAGSANATDTAELLKAERPLPHEWLPNAWVCVGIFLLCTSHALFYLMCHWSVDWKVRVFFAHAHALHEGCYVRFKPQPHKGKAALVRLARSARTGNLVCEFQRQQYELLDAARARAEDATAELSEDPSAQTAIRLVSPPIDRPLGYYATQSTGLRSVEDVHARTEAFGPNIIAVRTPSFLELYVEQLLSPLAIFQIFTSLLWLLDAVSLGFTAFQVASILLLESTTVFQRQRMLKMLNQMSAKPYSLHVFRLGAWTHLPTTALLPGDLVSLRPPAKKPEGAAQKQLEAPKPAGPVISEPGAPPAGAPPTADGGADAVPCDCVLVRGTAVVNEASLTGESVPQMKDRLAADGPAASRAFDMNGEDRVHTLFAGTTIMSAAPGGAVDGARGADAAVAGGGGGEGAPGVPPTPDGGCLCVVLRTGFSSSQGELMQMIEFSQQTVSDDSRETLCALGLLLAFALASSAYVLHKGMERGDRTTHELLLKCVIIITSVVPRHLPMQTAMAVNTALMALMKKGIFCTEPYRVPFAGKIDSVLFDKTGTLTSDKLVPVGVVNAAAGAAPPAQVEVRHASMECAIVLAGCHSLVSVADVAELVGDPIELAALEGLQWSYSHAAQTATPGATALVERAIAAKRQKLAEAAAAAAAAAAAQPASPFGAPAAPPPGQRAADEAEITAAEAKLAELRAEAARCEVRSVRILARHHFSSALQRMSTVVAVSTRDGRIETRCLVKGSPEAVGALLAPGAEPSWYDGTHRALAERGMRVLALGFKVAETGAAGWARDEVESALHFAGFIAFACKTRSDSAMVVGALLESAHAVVMVTGDAPLTALHVAKEVCICAHDKRELLLATRPSGDGVHWVRAVGAERTPVADFTIESVSTLCTQYELMTTDAALDAALDAHGDGVLGVLDAFKVFARMSPHGKARVIRALQERNGRRVLMCGDGGNDVGALKQADVGLALLSGYGDQNTSGEEARPDGKGGGALTGGKAEELLNSQTLDLARKAAVAAQLTRTALAAKQRELQGKQAQWLQEGLAAREAAGLSMGVMGHVAVVKASTIRLRQELVTERRRLAALHGNVFDAQRDALSKMTAELGADDPMMLVRPGDASVAAPFTSRSPSVRNIVDLIRQGRCTLLSALQQQQIMMLESLISAYVLSALSLEGARSSERQMIASSWLLMIAGIAFSYATPVEKMHPERPLRRLFHPAIFFSMVGQALIHLWCMRTAVNMATAEMGPAKLAEVVEFHRRERLRELKEANQAKAQEEGDWMAASMAIWSTPFLPNLLNTCVFLVETSQCVAILLVNYKGRPWMKGITENHPLFLSLFATVIGTAALSWSVFPELNKLIHLEPFPDDSFRLRVMWLVLLSLGGTFVWDRLCIFMFAPNVFKALAQEANELKLADLLPAVQTLGKVVLVMAVLGSGNLIVMGLCYYAYRKMSSMQPAAAGGVGAPTVTGAATRAA</sequence>
<dbReference type="InterPro" id="IPR059000">
    <property type="entry name" value="ATPase_P-type_domA"/>
</dbReference>
<keyword evidence="6" id="KW-0460">Magnesium</keyword>
<dbReference type="GO" id="GO:0005524">
    <property type="term" value="F:ATP binding"/>
    <property type="evidence" value="ECO:0007669"/>
    <property type="project" value="UniProtKB-KW"/>
</dbReference>
<keyword evidence="8 12" id="KW-1133">Transmembrane helix</keyword>
<dbReference type="Gene3D" id="2.70.150.10">
    <property type="entry name" value="Calcium-transporting ATPase, cytoplasmic transduction domain A"/>
    <property type="match status" value="1"/>
</dbReference>
<dbReference type="SUPFAM" id="SSF81660">
    <property type="entry name" value="Metal cation-transporting ATPase, ATP-binding domain N"/>
    <property type="match status" value="1"/>
</dbReference>
<dbReference type="GO" id="GO:0046872">
    <property type="term" value="F:metal ion binding"/>
    <property type="evidence" value="ECO:0007669"/>
    <property type="project" value="UniProtKB-KW"/>
</dbReference>
<feature type="region of interest" description="Disordered" evidence="11">
    <location>
        <begin position="1080"/>
        <end position="1099"/>
    </location>
</feature>
<dbReference type="EMBL" id="JAGTXO010000001">
    <property type="protein sequence ID" value="KAG8470300.1"/>
    <property type="molecule type" value="Genomic_DNA"/>
</dbReference>
<dbReference type="PRINTS" id="PR00119">
    <property type="entry name" value="CATATPASE"/>
</dbReference>
<dbReference type="InterPro" id="IPR008250">
    <property type="entry name" value="ATPase_P-typ_transduc_dom_A_sf"/>
</dbReference>
<dbReference type="InterPro" id="IPR018303">
    <property type="entry name" value="ATPase_P-typ_P_site"/>
</dbReference>
<dbReference type="SUPFAM" id="SSF56784">
    <property type="entry name" value="HAD-like"/>
    <property type="match status" value="1"/>
</dbReference>
<evidence type="ECO:0000256" key="1">
    <source>
        <dbReference type="ARBA" id="ARBA00004141"/>
    </source>
</evidence>
<dbReference type="InterPro" id="IPR023214">
    <property type="entry name" value="HAD_sf"/>
</dbReference>
<dbReference type="InterPro" id="IPR023299">
    <property type="entry name" value="ATPase_P-typ_cyto_dom_N"/>
</dbReference>
<dbReference type="GO" id="GO:0140358">
    <property type="term" value="F:P-type transmembrane transporter activity"/>
    <property type="evidence" value="ECO:0007669"/>
    <property type="project" value="InterPro"/>
</dbReference>
<accession>A0A8J6CHJ9</accession>
<feature type="coiled-coil region" evidence="10">
    <location>
        <begin position="780"/>
        <end position="807"/>
    </location>
</feature>
<evidence type="ECO:0000256" key="2">
    <source>
        <dbReference type="ARBA" id="ARBA00022692"/>
    </source>
</evidence>
<evidence type="ECO:0000313" key="15">
    <source>
        <dbReference type="EMBL" id="KAG8470300.1"/>
    </source>
</evidence>
<evidence type="ECO:0000313" key="16">
    <source>
        <dbReference type="Proteomes" id="UP000751190"/>
    </source>
</evidence>
<dbReference type="Gene3D" id="3.40.50.1000">
    <property type="entry name" value="HAD superfamily/HAD-like"/>
    <property type="match status" value="1"/>
</dbReference>
<name>A0A8J6CHJ9_DIALT</name>
<protein>
    <recommendedName>
        <fullName evidence="17">Cation-transporting ATPase</fullName>
    </recommendedName>
</protein>
<keyword evidence="7" id="KW-1278">Translocase</keyword>
<evidence type="ECO:0000256" key="3">
    <source>
        <dbReference type="ARBA" id="ARBA00022723"/>
    </source>
</evidence>
<keyword evidence="9 12" id="KW-0472">Membrane</keyword>
<dbReference type="InterPro" id="IPR036412">
    <property type="entry name" value="HAD-like_sf"/>
</dbReference>
<dbReference type="PANTHER" id="PTHR45630">
    <property type="entry name" value="CATION-TRANSPORTING ATPASE-RELATED"/>
    <property type="match status" value="1"/>
</dbReference>
<keyword evidence="16" id="KW-1185">Reference proteome</keyword>
<feature type="domain" description="P-type ATPase A" evidence="13">
    <location>
        <begin position="429"/>
        <end position="491"/>
    </location>
</feature>
<keyword evidence="4" id="KW-0547">Nucleotide-binding</keyword>
<feature type="region of interest" description="Disordered" evidence="11">
    <location>
        <begin position="388"/>
        <end position="426"/>
    </location>
</feature>
<keyword evidence="3" id="KW-0479">Metal-binding</keyword>
<keyword evidence="5" id="KW-0067">ATP-binding</keyword>
<keyword evidence="10" id="KW-0175">Coiled coil</keyword>
<feature type="domain" description="Cation-transporting P-type ATPase N-terminal" evidence="14">
    <location>
        <begin position="263"/>
        <end position="316"/>
    </location>
</feature>
<evidence type="ECO:0000259" key="13">
    <source>
        <dbReference type="Pfam" id="PF00122"/>
    </source>
</evidence>
<feature type="transmembrane region" description="Helical" evidence="12">
    <location>
        <begin position="1524"/>
        <end position="1546"/>
    </location>
</feature>
<evidence type="ECO:0000256" key="7">
    <source>
        <dbReference type="ARBA" id="ARBA00022967"/>
    </source>
</evidence>
<dbReference type="SFLD" id="SFLDF00027">
    <property type="entry name" value="p-type_atpase"/>
    <property type="match status" value="1"/>
</dbReference>
<evidence type="ECO:0000256" key="9">
    <source>
        <dbReference type="ARBA" id="ARBA00023136"/>
    </source>
</evidence>
<organism evidence="15 16">
    <name type="scientific">Diacronema lutheri</name>
    <name type="common">Unicellular marine alga</name>
    <name type="synonym">Monochrysis lutheri</name>
    <dbReference type="NCBI Taxonomy" id="2081491"/>
    <lineage>
        <taxon>Eukaryota</taxon>
        <taxon>Haptista</taxon>
        <taxon>Haptophyta</taxon>
        <taxon>Pavlovophyceae</taxon>
        <taxon>Pavlovales</taxon>
        <taxon>Pavlovaceae</taxon>
        <taxon>Diacronema</taxon>
    </lineage>
</organism>
<dbReference type="InterPro" id="IPR044492">
    <property type="entry name" value="P_typ_ATPase_HD_dom"/>
</dbReference>
<evidence type="ECO:0000256" key="4">
    <source>
        <dbReference type="ARBA" id="ARBA00022741"/>
    </source>
</evidence>
<dbReference type="SFLD" id="SFLDG00002">
    <property type="entry name" value="C1.7:_P-type_atpase_like"/>
    <property type="match status" value="1"/>
</dbReference>
<dbReference type="Pfam" id="PF00690">
    <property type="entry name" value="Cation_ATPase_N"/>
    <property type="match status" value="1"/>
</dbReference>
<feature type="transmembrane region" description="Helical" evidence="12">
    <location>
        <begin position="1472"/>
        <end position="1495"/>
    </location>
</feature>
<proteinExistence type="predicted"/>
<dbReference type="PROSITE" id="PS00154">
    <property type="entry name" value="ATPASE_E1_E2"/>
    <property type="match status" value="1"/>
</dbReference>
<dbReference type="PANTHER" id="PTHR45630:SF6">
    <property type="entry name" value="CATION-TRANSPORTING P-TYPE ATPASE N-TERMINAL DOMAIN-CONTAINING PROTEIN"/>
    <property type="match status" value="1"/>
</dbReference>
<dbReference type="OrthoDB" id="48943at2759"/>
<dbReference type="Proteomes" id="UP000751190">
    <property type="component" value="Unassembled WGS sequence"/>
</dbReference>
<evidence type="ECO:0000256" key="5">
    <source>
        <dbReference type="ARBA" id="ARBA00022840"/>
    </source>
</evidence>
<dbReference type="Gene3D" id="3.40.1110.10">
    <property type="entry name" value="Calcium-transporting ATPase, cytoplasmic domain N"/>
    <property type="match status" value="1"/>
</dbReference>
<evidence type="ECO:0000256" key="12">
    <source>
        <dbReference type="SAM" id="Phobius"/>
    </source>
</evidence>
<dbReference type="GO" id="GO:0016020">
    <property type="term" value="C:membrane"/>
    <property type="evidence" value="ECO:0007669"/>
    <property type="project" value="UniProtKB-SubCell"/>
</dbReference>
<dbReference type="GO" id="GO:0019829">
    <property type="term" value="F:ATPase-coupled monoatomic cation transmembrane transporter activity"/>
    <property type="evidence" value="ECO:0007669"/>
    <property type="project" value="TreeGrafter"/>
</dbReference>
<dbReference type="SFLD" id="SFLDS00003">
    <property type="entry name" value="Haloacid_Dehalogenase"/>
    <property type="match status" value="1"/>
</dbReference>
<reference evidence="15" key="1">
    <citation type="submission" date="2021-05" db="EMBL/GenBank/DDBJ databases">
        <title>The genome of the haptophyte Pavlova lutheri (Diacronema luteri, Pavlovales) - a model for lipid biosynthesis in eukaryotic algae.</title>
        <authorList>
            <person name="Hulatt C.J."/>
            <person name="Posewitz M.C."/>
        </authorList>
    </citation>
    <scope>NUCLEOTIDE SEQUENCE</scope>
    <source>
        <strain evidence="15">NIVA-4/92</strain>
    </source>
</reference>
<dbReference type="OMA" id="WPTYQSL"/>
<comment type="caution">
    <text evidence="15">The sequence shown here is derived from an EMBL/GenBank/DDBJ whole genome shotgun (WGS) entry which is preliminary data.</text>
</comment>
<feature type="transmembrane region" description="Helical" evidence="12">
    <location>
        <begin position="1432"/>
        <end position="1451"/>
    </location>
</feature>
<dbReference type="InterPro" id="IPR006544">
    <property type="entry name" value="P-type_TPase_V"/>
</dbReference>
<evidence type="ECO:0008006" key="17">
    <source>
        <dbReference type="Google" id="ProtNLM"/>
    </source>
</evidence>
<feature type="transmembrane region" description="Helical" evidence="12">
    <location>
        <begin position="1315"/>
        <end position="1334"/>
    </location>
</feature>
<dbReference type="Pfam" id="PF00122">
    <property type="entry name" value="E1-E2_ATPase"/>
    <property type="match status" value="1"/>
</dbReference>
<dbReference type="InterPro" id="IPR023298">
    <property type="entry name" value="ATPase_P-typ_TM_dom_sf"/>
</dbReference>
<dbReference type="SUPFAM" id="SSF81665">
    <property type="entry name" value="Calcium ATPase, transmembrane domain M"/>
    <property type="match status" value="1"/>
</dbReference>
<evidence type="ECO:0000256" key="10">
    <source>
        <dbReference type="SAM" id="Coils"/>
    </source>
</evidence>
<keyword evidence="2 12" id="KW-0812">Transmembrane</keyword>
<comment type="subcellular location">
    <subcellularLocation>
        <location evidence="1">Membrane</location>
        <topology evidence="1">Multi-pass membrane protein</topology>
    </subcellularLocation>
</comment>
<evidence type="ECO:0000256" key="8">
    <source>
        <dbReference type="ARBA" id="ARBA00022989"/>
    </source>
</evidence>
<gene>
    <name evidence="15" type="ORF">KFE25_008721</name>
</gene>
<evidence type="ECO:0000256" key="11">
    <source>
        <dbReference type="SAM" id="MobiDB-lite"/>
    </source>
</evidence>
<feature type="transmembrane region" description="Helical" evidence="12">
    <location>
        <begin position="1395"/>
        <end position="1417"/>
    </location>
</feature>
<evidence type="ECO:0000256" key="6">
    <source>
        <dbReference type="ARBA" id="ARBA00022842"/>
    </source>
</evidence>
<dbReference type="SUPFAM" id="SSF81653">
    <property type="entry name" value="Calcium ATPase, transduction domain A"/>
    <property type="match status" value="1"/>
</dbReference>
<evidence type="ECO:0000259" key="14">
    <source>
        <dbReference type="Pfam" id="PF00690"/>
    </source>
</evidence>
<dbReference type="InterPro" id="IPR004014">
    <property type="entry name" value="ATPase_P-typ_cation-transptr_N"/>
</dbReference>